<evidence type="ECO:0000256" key="4">
    <source>
        <dbReference type="ARBA" id="ARBA00023014"/>
    </source>
</evidence>
<evidence type="ECO:0000313" key="6">
    <source>
        <dbReference type="EMBL" id="APV43406.1"/>
    </source>
</evidence>
<dbReference type="GO" id="GO:0046872">
    <property type="term" value="F:metal ion binding"/>
    <property type="evidence" value="ECO:0007669"/>
    <property type="project" value="UniProtKB-KW"/>
</dbReference>
<dbReference type="Proteomes" id="UP000185934">
    <property type="component" value="Chromosome"/>
</dbReference>
<dbReference type="GO" id="GO:0051539">
    <property type="term" value="F:4 iron, 4 sulfur cluster binding"/>
    <property type="evidence" value="ECO:0007669"/>
    <property type="project" value="UniProtKB-KW"/>
</dbReference>
<accession>A0A1P8F4K4</accession>
<dbReference type="InterPro" id="IPR003265">
    <property type="entry name" value="HhH-GPD_domain"/>
</dbReference>
<dbReference type="PANTHER" id="PTHR10359">
    <property type="entry name" value="A/G-SPECIFIC ADENINE GLYCOSYLASE/ENDONUCLEASE III"/>
    <property type="match status" value="1"/>
</dbReference>
<feature type="domain" description="HhH-GPD" evidence="5">
    <location>
        <begin position="44"/>
        <end position="202"/>
    </location>
</feature>
<dbReference type="Gene3D" id="1.10.1670.10">
    <property type="entry name" value="Helix-hairpin-Helix base-excision DNA repair enzymes (C-terminal)"/>
    <property type="match status" value="1"/>
</dbReference>
<keyword evidence="7" id="KW-1185">Reference proteome</keyword>
<dbReference type="PIRSF" id="PIRSF001435">
    <property type="entry name" value="Nth"/>
    <property type="match status" value="1"/>
</dbReference>
<dbReference type="InterPro" id="IPR023170">
    <property type="entry name" value="HhH_base_excis_C"/>
</dbReference>
<dbReference type="InterPro" id="IPR011257">
    <property type="entry name" value="DNA_glycosylase"/>
</dbReference>
<dbReference type="Pfam" id="PF00730">
    <property type="entry name" value="HhH-GPD"/>
    <property type="match status" value="1"/>
</dbReference>
<dbReference type="Gene3D" id="1.10.340.30">
    <property type="entry name" value="Hypothetical protein, domain 2"/>
    <property type="match status" value="1"/>
</dbReference>
<name>A0A1P8F4K4_9CHLR</name>
<dbReference type="CDD" id="cd00056">
    <property type="entry name" value="ENDO3c"/>
    <property type="match status" value="1"/>
</dbReference>
<protein>
    <submittedName>
        <fullName evidence="6">Endonuclease-3 related protein</fullName>
    </submittedName>
</protein>
<dbReference type="PANTHER" id="PTHR10359:SF19">
    <property type="entry name" value="DNA REPAIR GLYCOSYLASE MJ1434-RELATED"/>
    <property type="match status" value="1"/>
</dbReference>
<organism evidence="6 7">
    <name type="scientific">Dehalogenimonas formicexedens</name>
    <dbReference type="NCBI Taxonomy" id="1839801"/>
    <lineage>
        <taxon>Bacteria</taxon>
        <taxon>Bacillati</taxon>
        <taxon>Chloroflexota</taxon>
        <taxon>Dehalococcoidia</taxon>
        <taxon>Dehalococcoidales</taxon>
        <taxon>Dehalococcoidaceae</taxon>
        <taxon>Dehalogenimonas</taxon>
    </lineage>
</organism>
<evidence type="ECO:0000256" key="2">
    <source>
        <dbReference type="ARBA" id="ARBA00022723"/>
    </source>
</evidence>
<dbReference type="EMBL" id="CP018258">
    <property type="protein sequence ID" value="APV43406.1"/>
    <property type="molecule type" value="Genomic_DNA"/>
</dbReference>
<keyword evidence="6" id="KW-0540">Nuclease</keyword>
<keyword evidence="1" id="KW-0004">4Fe-4S</keyword>
<keyword evidence="4" id="KW-0411">Iron-sulfur</keyword>
<dbReference type="AlphaFoldDB" id="A0A1P8F4K4"/>
<gene>
    <name evidence="6" type="ORF">Dform_00041</name>
</gene>
<dbReference type="SMART" id="SM00478">
    <property type="entry name" value="ENDO3c"/>
    <property type="match status" value="1"/>
</dbReference>
<evidence type="ECO:0000256" key="1">
    <source>
        <dbReference type="ARBA" id="ARBA00022485"/>
    </source>
</evidence>
<dbReference type="SUPFAM" id="SSF48150">
    <property type="entry name" value="DNA-glycosylase"/>
    <property type="match status" value="1"/>
</dbReference>
<reference evidence="7" key="1">
    <citation type="submission" date="2016-11" db="EMBL/GenBank/DDBJ databases">
        <title>Dehalogenimonas formicexedens sp. nov., a chlorinated alkane respiring bacterium isolated from contaminated groundwater.</title>
        <authorList>
            <person name="Key T.A."/>
            <person name="Bowman K.S."/>
            <person name="Lee I."/>
            <person name="Chun J."/>
            <person name="Albuquerque L."/>
            <person name="da Costa M.S."/>
            <person name="Rainey F.A."/>
            <person name="Moe W.M."/>
        </authorList>
    </citation>
    <scope>NUCLEOTIDE SEQUENCE [LARGE SCALE GENOMIC DNA]</scope>
    <source>
        <strain evidence="7">NSZ-14</strain>
    </source>
</reference>
<dbReference type="GO" id="GO:0004519">
    <property type="term" value="F:endonuclease activity"/>
    <property type="evidence" value="ECO:0007669"/>
    <property type="project" value="UniProtKB-KW"/>
</dbReference>
<proteinExistence type="predicted"/>
<keyword evidence="6" id="KW-0378">Hydrolase</keyword>
<keyword evidence="3" id="KW-0408">Iron</keyword>
<evidence type="ECO:0000256" key="3">
    <source>
        <dbReference type="ARBA" id="ARBA00023004"/>
    </source>
</evidence>
<evidence type="ECO:0000313" key="7">
    <source>
        <dbReference type="Proteomes" id="UP000185934"/>
    </source>
</evidence>
<keyword evidence="6" id="KW-0255">Endonuclease</keyword>
<sequence length="226" mass="25154">MRMTGKPDTGEKLASIHDHLLACYGKQHWWPGETWFEIMVGAILTQSAAWGNVEKAITNLKSAGKLSPSAVRDLPMVDLAKMVYPSGYYNSKAKKLKALAAWLGLYQDDLSRLDSFPTAELRQELLEIHGVGPETADAILLYVFKQPVFVIDAYTRRLFKRLGIEPPVDSYDGWQGLFMANLPHQAGLFAEYHALIVKHGKDICRKSARCTGCCLGDECSGEAVHR</sequence>
<keyword evidence="2" id="KW-0479">Metal-binding</keyword>
<evidence type="ECO:0000259" key="5">
    <source>
        <dbReference type="SMART" id="SM00478"/>
    </source>
</evidence>
<dbReference type="KEGG" id="dfo:Dform_00041"/>
<dbReference type="GO" id="GO:0006284">
    <property type="term" value="P:base-excision repair"/>
    <property type="evidence" value="ECO:0007669"/>
    <property type="project" value="InterPro"/>
</dbReference>